<dbReference type="PANTHER" id="PTHR11732">
    <property type="entry name" value="ALDO/KETO REDUCTASE"/>
    <property type="match status" value="1"/>
</dbReference>
<dbReference type="SUPFAM" id="SSF51430">
    <property type="entry name" value="NAD(P)-linked oxidoreductase"/>
    <property type="match status" value="1"/>
</dbReference>
<dbReference type="InterPro" id="IPR036812">
    <property type="entry name" value="NAD(P)_OxRdtase_dom_sf"/>
</dbReference>
<name>A0A8H4X290_9HYPO</name>
<sequence>MEHRSRPTTGTSRPGKNVEGSPDFLYQPIHFPISFLHLPEAFPVNPETEEIWVLDVLISEIWKTMENLLKTGKVHSIGVSSFTRRRIETLIETCVDDQEIIAIAKDPGKEPGQVLVSWVIQRGSAVLPKSVTLARIAKNLEVFELSQKNFDRITQLDRHHIYNFPARVGVDIFGEVDQATLRQKVEEWKTEQRKLKQGGANGIR</sequence>
<gene>
    <name evidence="3" type="ORF">FSARC_10749</name>
</gene>
<evidence type="ECO:0000259" key="2">
    <source>
        <dbReference type="Pfam" id="PF00248"/>
    </source>
</evidence>
<comment type="caution">
    <text evidence="3">The sequence shown here is derived from an EMBL/GenBank/DDBJ whole genome shotgun (WGS) entry which is preliminary data.</text>
</comment>
<dbReference type="InterPro" id="IPR023210">
    <property type="entry name" value="NADP_OxRdtase_dom"/>
</dbReference>
<evidence type="ECO:0000256" key="1">
    <source>
        <dbReference type="ARBA" id="ARBA00023002"/>
    </source>
</evidence>
<proteinExistence type="predicted"/>
<dbReference type="InterPro" id="IPR020471">
    <property type="entry name" value="AKR"/>
</dbReference>
<reference evidence="3" key="1">
    <citation type="journal article" date="2020" name="BMC Genomics">
        <title>Correction to: Identification and distribution of gene clusters required for synthesis of sphingolipid metabolism inhibitors in diverse species of the filamentous fungus Fusarium.</title>
        <authorList>
            <person name="Kim H.S."/>
            <person name="Lohmar J.M."/>
            <person name="Busman M."/>
            <person name="Brown D.W."/>
            <person name="Naumann T.A."/>
            <person name="Divon H.H."/>
            <person name="Lysoe E."/>
            <person name="Uhlig S."/>
            <person name="Proctor R.H."/>
        </authorList>
    </citation>
    <scope>NUCLEOTIDE SEQUENCE</scope>
    <source>
        <strain evidence="3">NRRL 20472</strain>
    </source>
</reference>
<evidence type="ECO:0000313" key="4">
    <source>
        <dbReference type="Proteomes" id="UP000622797"/>
    </source>
</evidence>
<protein>
    <recommendedName>
        <fullName evidence="2">NADP-dependent oxidoreductase domain-containing protein</fullName>
    </recommendedName>
</protein>
<accession>A0A8H4X290</accession>
<reference evidence="3" key="2">
    <citation type="submission" date="2020-05" db="EMBL/GenBank/DDBJ databases">
        <authorList>
            <person name="Kim H.-S."/>
            <person name="Proctor R.H."/>
            <person name="Brown D.W."/>
        </authorList>
    </citation>
    <scope>NUCLEOTIDE SEQUENCE</scope>
    <source>
        <strain evidence="3">NRRL 20472</strain>
    </source>
</reference>
<dbReference type="Gene3D" id="3.20.20.100">
    <property type="entry name" value="NADP-dependent oxidoreductase domain"/>
    <property type="match status" value="2"/>
</dbReference>
<dbReference type="AlphaFoldDB" id="A0A8H4X290"/>
<organism evidence="3 4">
    <name type="scientific">Fusarium sarcochroum</name>
    <dbReference type="NCBI Taxonomy" id="1208366"/>
    <lineage>
        <taxon>Eukaryota</taxon>
        <taxon>Fungi</taxon>
        <taxon>Dikarya</taxon>
        <taxon>Ascomycota</taxon>
        <taxon>Pezizomycotina</taxon>
        <taxon>Sordariomycetes</taxon>
        <taxon>Hypocreomycetidae</taxon>
        <taxon>Hypocreales</taxon>
        <taxon>Nectriaceae</taxon>
        <taxon>Fusarium</taxon>
        <taxon>Fusarium lateritium species complex</taxon>
    </lineage>
</organism>
<keyword evidence="4" id="KW-1185">Reference proteome</keyword>
<feature type="domain" description="NADP-dependent oxidoreductase" evidence="2">
    <location>
        <begin position="98"/>
        <end position="157"/>
    </location>
</feature>
<dbReference type="InterPro" id="IPR018170">
    <property type="entry name" value="Aldo/ket_reductase_CS"/>
</dbReference>
<dbReference type="Pfam" id="PF00248">
    <property type="entry name" value="Aldo_ket_red"/>
    <property type="match status" value="1"/>
</dbReference>
<dbReference type="PROSITE" id="PS00063">
    <property type="entry name" value="ALDOKETO_REDUCTASE_3"/>
    <property type="match status" value="1"/>
</dbReference>
<dbReference type="GO" id="GO:0016491">
    <property type="term" value="F:oxidoreductase activity"/>
    <property type="evidence" value="ECO:0007669"/>
    <property type="project" value="UniProtKB-KW"/>
</dbReference>
<keyword evidence="1" id="KW-0560">Oxidoreductase</keyword>
<dbReference type="EMBL" id="JABEXW010000665">
    <property type="protein sequence ID" value="KAF4959373.1"/>
    <property type="molecule type" value="Genomic_DNA"/>
</dbReference>
<evidence type="ECO:0000313" key="3">
    <source>
        <dbReference type="EMBL" id="KAF4959373.1"/>
    </source>
</evidence>
<dbReference type="Proteomes" id="UP000622797">
    <property type="component" value="Unassembled WGS sequence"/>
</dbReference>
<dbReference type="OrthoDB" id="416253at2759"/>